<proteinExistence type="predicted"/>
<evidence type="ECO:0000313" key="1">
    <source>
        <dbReference type="EMBL" id="OLF10827.1"/>
    </source>
</evidence>
<gene>
    <name evidence="1" type="ORF">BU204_30955</name>
</gene>
<dbReference type="InterPro" id="IPR028962">
    <property type="entry name" value="Imm10"/>
</dbReference>
<comment type="caution">
    <text evidence="1">The sequence shown here is derived from an EMBL/GenBank/DDBJ whole genome shotgun (WGS) entry which is preliminary data.</text>
</comment>
<dbReference type="Proteomes" id="UP000185596">
    <property type="component" value="Unassembled WGS sequence"/>
</dbReference>
<organism evidence="1 2">
    <name type="scientific">Actinophytocola xanthii</name>
    <dbReference type="NCBI Taxonomy" id="1912961"/>
    <lineage>
        <taxon>Bacteria</taxon>
        <taxon>Bacillati</taxon>
        <taxon>Actinomycetota</taxon>
        <taxon>Actinomycetes</taxon>
        <taxon>Pseudonocardiales</taxon>
        <taxon>Pseudonocardiaceae</taxon>
    </lineage>
</organism>
<dbReference type="EMBL" id="MSIE01000071">
    <property type="protein sequence ID" value="OLF10827.1"/>
    <property type="molecule type" value="Genomic_DNA"/>
</dbReference>
<dbReference type="AlphaFoldDB" id="A0A1Q8C8Z7"/>
<evidence type="ECO:0008006" key="3">
    <source>
        <dbReference type="Google" id="ProtNLM"/>
    </source>
</evidence>
<keyword evidence="2" id="KW-1185">Reference proteome</keyword>
<sequence>MTMRFTARAVGVDEDDELECLTAGVAEDEDGEGMLLLFMCGLTEPDEEDAELGEDTHCLVTADQGTAYGAVRQLVLRDRVLRVRVDDSSLEELGLDDPEIEAVLDVDDAAIDQLRLGLARIMAYGRPDARPAEVEL</sequence>
<protein>
    <recommendedName>
        <fullName evidence="3">Immunity protein 10</fullName>
    </recommendedName>
</protein>
<accession>A0A1Q8C8Z7</accession>
<dbReference type="RefSeq" id="WP_075129330.1">
    <property type="nucleotide sequence ID" value="NZ_MSIE01000071.1"/>
</dbReference>
<reference evidence="1 2" key="1">
    <citation type="submission" date="2016-12" db="EMBL/GenBank/DDBJ databases">
        <title>The draft genome sequence of Actinophytocola sp. 11-183.</title>
        <authorList>
            <person name="Wang W."/>
            <person name="Yuan L."/>
        </authorList>
    </citation>
    <scope>NUCLEOTIDE SEQUENCE [LARGE SCALE GENOMIC DNA]</scope>
    <source>
        <strain evidence="1 2">11-183</strain>
    </source>
</reference>
<name>A0A1Q8C8Z7_9PSEU</name>
<evidence type="ECO:0000313" key="2">
    <source>
        <dbReference type="Proteomes" id="UP000185596"/>
    </source>
</evidence>
<dbReference type="OrthoDB" id="3295921at2"/>
<dbReference type="Pfam" id="PF15588">
    <property type="entry name" value="Imm10"/>
    <property type="match status" value="1"/>
</dbReference>